<dbReference type="Proteomes" id="UP001057402">
    <property type="component" value="Chromosome 3"/>
</dbReference>
<keyword evidence="2" id="KW-1185">Reference proteome</keyword>
<accession>A0ACB9RRG9</accession>
<protein>
    <submittedName>
        <fullName evidence="1">Uncharacterized protein</fullName>
    </submittedName>
</protein>
<proteinExistence type="predicted"/>
<organism evidence="1 2">
    <name type="scientific">Melastoma candidum</name>
    <dbReference type="NCBI Taxonomy" id="119954"/>
    <lineage>
        <taxon>Eukaryota</taxon>
        <taxon>Viridiplantae</taxon>
        <taxon>Streptophyta</taxon>
        <taxon>Embryophyta</taxon>
        <taxon>Tracheophyta</taxon>
        <taxon>Spermatophyta</taxon>
        <taxon>Magnoliopsida</taxon>
        <taxon>eudicotyledons</taxon>
        <taxon>Gunneridae</taxon>
        <taxon>Pentapetalae</taxon>
        <taxon>rosids</taxon>
        <taxon>malvids</taxon>
        <taxon>Myrtales</taxon>
        <taxon>Melastomataceae</taxon>
        <taxon>Melastomatoideae</taxon>
        <taxon>Melastomateae</taxon>
        <taxon>Melastoma</taxon>
    </lineage>
</organism>
<comment type="caution">
    <text evidence="1">The sequence shown here is derived from an EMBL/GenBank/DDBJ whole genome shotgun (WGS) entry which is preliminary data.</text>
</comment>
<dbReference type="EMBL" id="CM042882">
    <property type="protein sequence ID" value="KAI4381766.1"/>
    <property type="molecule type" value="Genomic_DNA"/>
</dbReference>
<reference evidence="2" key="1">
    <citation type="journal article" date="2023" name="Front. Plant Sci.">
        <title>Chromosomal-level genome assembly of Melastoma candidum provides insights into trichome evolution.</title>
        <authorList>
            <person name="Zhong Y."/>
            <person name="Wu W."/>
            <person name="Sun C."/>
            <person name="Zou P."/>
            <person name="Liu Y."/>
            <person name="Dai S."/>
            <person name="Zhou R."/>
        </authorList>
    </citation>
    <scope>NUCLEOTIDE SEQUENCE [LARGE SCALE GENOMIC DNA]</scope>
</reference>
<name>A0ACB9RRG9_9MYRT</name>
<gene>
    <name evidence="1" type="ORF">MLD38_007811</name>
</gene>
<sequence>MQGECHAKAAAAAYCGDLASVPVAATAPTLDNNVSGLQLLLDDNAANSLPNVASLVPRNSIIAPALDAATEITSTSVPSRPCWTSQQQDLINRHALCLSHLHSAAEEMASLRQENSELRAINHRLYLLVQSYRNNLSLPLGGDDSNYGDVAATVAGFDLANRYRRLCIAENEVEQEGSSNESPTSVMEGSDVDRMALPKSISVRSTGFLKGSNGPNQGDGNSAVSVVKGRAKVGGSSNAGKQKLYLHGGKNEESPLELEVYNQGMFKTELCNKWQETGTCPYRDHCQFAHGIKELRPVIRHPRYKTEVCRMVLAGDLCPYGHRCHFRHALTEQEKLMGMTSLQTRDRD</sequence>
<evidence type="ECO:0000313" key="1">
    <source>
        <dbReference type="EMBL" id="KAI4381766.1"/>
    </source>
</evidence>
<evidence type="ECO:0000313" key="2">
    <source>
        <dbReference type="Proteomes" id="UP001057402"/>
    </source>
</evidence>